<comment type="subcellular location">
    <subcellularLocation>
        <location evidence="1">Cell outer membrane</location>
        <topology evidence="1">Lipid-anchor</topology>
    </subcellularLocation>
</comment>
<evidence type="ECO:0000256" key="8">
    <source>
        <dbReference type="ARBA" id="ARBA00023237"/>
    </source>
</evidence>
<keyword evidence="14" id="KW-1185">Reference proteome</keyword>
<keyword evidence="3" id="KW-0813">Transport</keyword>
<evidence type="ECO:0000313" key="14">
    <source>
        <dbReference type="Proteomes" id="UP000243719"/>
    </source>
</evidence>
<accession>A0A1H2PK41</accession>
<dbReference type="GO" id="GO:0009306">
    <property type="term" value="P:protein secretion"/>
    <property type="evidence" value="ECO:0007669"/>
    <property type="project" value="InterPro"/>
</dbReference>
<sequence>MLSETDAWQSGSDRLRSALCALPRPRSNRRSRRRSSSGFTLLAVLLLSGCDHDTRLLDALDQQRANTVVAVLLRNGVEARKTPVDKAGYAVDVAPADFALAVDLLRRYELPGRTPVEVSQAFPGDALITSPAAERTRVLSYIEQRLEQTLATLAGVVSVRVHLSYPMPGTLETRKTQAMRASVLLHYREDERGEGDETWLIATVKRFVGNSVADLDTANISVVLDASNPPAPPSRPRTRAPAEPGFSMPLRIGAASFLAAVAVTFWLALRGRHGTPTMRPGETSAAAHVAPGRPVPASLMARVAAIVHAAVLRFGHRFGVRFRDRNGDAFSTGAPPHDASRVAPSSATHSTATALPGDGDAR</sequence>
<dbReference type="Proteomes" id="UP000243719">
    <property type="component" value="Unassembled WGS sequence"/>
</dbReference>
<evidence type="ECO:0000256" key="2">
    <source>
        <dbReference type="ARBA" id="ARBA00009509"/>
    </source>
</evidence>
<keyword evidence="4 10" id="KW-0732">Signal</keyword>
<evidence type="ECO:0000259" key="12">
    <source>
        <dbReference type="Pfam" id="PF01514"/>
    </source>
</evidence>
<evidence type="ECO:0000256" key="1">
    <source>
        <dbReference type="ARBA" id="ARBA00004459"/>
    </source>
</evidence>
<evidence type="ECO:0000256" key="4">
    <source>
        <dbReference type="ARBA" id="ARBA00022729"/>
    </source>
</evidence>
<dbReference type="NCBIfam" id="TIGR02544">
    <property type="entry name" value="III_secr_YscJ"/>
    <property type="match status" value="1"/>
</dbReference>
<dbReference type="STRING" id="1770053.SAMN05216551_101210"/>
<dbReference type="Pfam" id="PF01514">
    <property type="entry name" value="YscJ_FliF"/>
    <property type="match status" value="1"/>
</dbReference>
<proteinExistence type="inferred from homology"/>
<evidence type="ECO:0000256" key="7">
    <source>
        <dbReference type="ARBA" id="ARBA00023139"/>
    </source>
</evidence>
<dbReference type="PRINTS" id="PR01338">
    <property type="entry name" value="TYPE3OMKPROT"/>
</dbReference>
<feature type="compositionally biased region" description="Low complexity" evidence="11">
    <location>
        <begin position="345"/>
        <end position="354"/>
    </location>
</feature>
<keyword evidence="9 10" id="KW-0449">Lipoprotein</keyword>
<keyword evidence="5" id="KW-0653">Protein transport</keyword>
<dbReference type="PANTHER" id="PTHR30046">
    <property type="entry name" value="FLAGELLAR M-RING PROTEIN"/>
    <property type="match status" value="1"/>
</dbReference>
<dbReference type="RefSeq" id="WP_170844964.1">
    <property type="nucleotide sequence ID" value="NZ_FNLO01000001.1"/>
</dbReference>
<organism evidence="13 14">
    <name type="scientific">Chitinasiproducens palmae</name>
    <dbReference type="NCBI Taxonomy" id="1770053"/>
    <lineage>
        <taxon>Bacteria</taxon>
        <taxon>Pseudomonadati</taxon>
        <taxon>Pseudomonadota</taxon>
        <taxon>Betaproteobacteria</taxon>
        <taxon>Burkholderiales</taxon>
        <taxon>Burkholderiaceae</taxon>
        <taxon>Chitinasiproducens</taxon>
    </lineage>
</organism>
<dbReference type="InterPro" id="IPR045851">
    <property type="entry name" value="AMP-bd_C_sf"/>
</dbReference>
<keyword evidence="8 10" id="KW-0998">Cell outer membrane</keyword>
<evidence type="ECO:0000256" key="3">
    <source>
        <dbReference type="ARBA" id="ARBA00022448"/>
    </source>
</evidence>
<evidence type="ECO:0000256" key="10">
    <source>
        <dbReference type="RuleBase" id="RU364102"/>
    </source>
</evidence>
<dbReference type="InterPro" id="IPR003282">
    <property type="entry name" value="T3SS_SctJ"/>
</dbReference>
<dbReference type="InterPro" id="IPR006182">
    <property type="entry name" value="FliF_N_dom"/>
</dbReference>
<evidence type="ECO:0000256" key="9">
    <source>
        <dbReference type="ARBA" id="ARBA00023288"/>
    </source>
</evidence>
<keyword evidence="6 10" id="KW-0472">Membrane</keyword>
<evidence type="ECO:0000313" key="13">
    <source>
        <dbReference type="EMBL" id="SDV46261.1"/>
    </source>
</evidence>
<gene>
    <name evidence="13" type="ORF">SAMN05216551_101210</name>
</gene>
<reference evidence="14" key="1">
    <citation type="submission" date="2016-09" db="EMBL/GenBank/DDBJ databases">
        <authorList>
            <person name="Varghese N."/>
            <person name="Submissions S."/>
        </authorList>
    </citation>
    <scope>NUCLEOTIDE SEQUENCE [LARGE SCALE GENOMIC DNA]</scope>
    <source>
        <strain evidence="14">JS23</strain>
    </source>
</reference>
<dbReference type="Gene3D" id="3.30.300.30">
    <property type="match status" value="1"/>
</dbReference>
<dbReference type="EMBL" id="FNLO01000001">
    <property type="protein sequence ID" value="SDV46261.1"/>
    <property type="molecule type" value="Genomic_DNA"/>
</dbReference>
<dbReference type="InterPro" id="IPR043427">
    <property type="entry name" value="YscJ/FliF"/>
</dbReference>
<protein>
    <recommendedName>
        <fullName evidence="10">Lipoprotein</fullName>
    </recommendedName>
</protein>
<feature type="transmembrane region" description="Helical" evidence="10">
    <location>
        <begin position="248"/>
        <end position="269"/>
    </location>
</feature>
<feature type="domain" description="Flagellar M-ring N-terminal" evidence="12">
    <location>
        <begin position="55"/>
        <end position="223"/>
    </location>
</feature>
<name>A0A1H2PK41_9BURK</name>
<dbReference type="PANTHER" id="PTHR30046:SF3">
    <property type="entry name" value="SECRETION SYSTEM APPARATUS LIPOPROTEIN SSAJ"/>
    <property type="match status" value="1"/>
</dbReference>
<evidence type="ECO:0000256" key="5">
    <source>
        <dbReference type="ARBA" id="ARBA00022927"/>
    </source>
</evidence>
<comment type="similarity">
    <text evidence="2 10">Belongs to the YscJ lipoprotein family.</text>
</comment>
<keyword evidence="7 10" id="KW-0564">Palmitate</keyword>
<evidence type="ECO:0000256" key="6">
    <source>
        <dbReference type="ARBA" id="ARBA00023136"/>
    </source>
</evidence>
<evidence type="ECO:0000256" key="11">
    <source>
        <dbReference type="SAM" id="MobiDB-lite"/>
    </source>
</evidence>
<keyword evidence="10" id="KW-0812">Transmembrane</keyword>
<dbReference type="GO" id="GO:0009279">
    <property type="term" value="C:cell outer membrane"/>
    <property type="evidence" value="ECO:0007669"/>
    <property type="project" value="UniProtKB-SubCell"/>
</dbReference>
<dbReference type="Gene3D" id="3.30.70.1530">
    <property type="entry name" value="Hypothetical protein rpa1041"/>
    <property type="match status" value="1"/>
</dbReference>
<feature type="region of interest" description="Disordered" evidence="11">
    <location>
        <begin position="329"/>
        <end position="362"/>
    </location>
</feature>
<dbReference type="AlphaFoldDB" id="A0A1H2PK41"/>
<keyword evidence="10" id="KW-1133">Transmembrane helix</keyword>